<sequence>MTERYDPRHYAYRVLWSPEDDEFVGLCAEFPSLSWLATDQTEALVGIRALVTDTIDDLAANEEPVPPPLAERSYSGKFLVRTSAELHARLVREAAEMNVSLNQLANQRLAAS</sequence>
<dbReference type="GeneID" id="91514414"/>
<evidence type="ECO:0000313" key="2">
    <source>
        <dbReference type="Proteomes" id="UP000017048"/>
    </source>
</evidence>
<dbReference type="RefSeq" id="WP_019044304.1">
    <property type="nucleotide sequence ID" value="NZ_BAFO02000025.1"/>
</dbReference>
<evidence type="ECO:0000313" key="1">
    <source>
        <dbReference type="EMBL" id="GAD85005.1"/>
    </source>
</evidence>
<organism evidence="1 2">
    <name type="scientific">Nocardia asteroides NBRC 15531</name>
    <dbReference type="NCBI Taxonomy" id="1110697"/>
    <lineage>
        <taxon>Bacteria</taxon>
        <taxon>Bacillati</taxon>
        <taxon>Actinomycetota</taxon>
        <taxon>Actinomycetes</taxon>
        <taxon>Mycobacteriales</taxon>
        <taxon>Nocardiaceae</taxon>
        <taxon>Nocardia</taxon>
    </lineage>
</organism>
<proteinExistence type="predicted"/>
<dbReference type="SUPFAM" id="SSF143100">
    <property type="entry name" value="TTHA1013/TTHA0281-like"/>
    <property type="match status" value="1"/>
</dbReference>
<keyword evidence="2" id="KW-1185">Reference proteome</keyword>
<dbReference type="AlphaFoldDB" id="U5ECC4"/>
<dbReference type="Pfam" id="PF05534">
    <property type="entry name" value="HicB"/>
    <property type="match status" value="1"/>
</dbReference>
<gene>
    <name evidence="1" type="ORF">NCAST_25_04280</name>
</gene>
<dbReference type="EMBL" id="BAFO02000025">
    <property type="protein sequence ID" value="GAD85005.1"/>
    <property type="molecule type" value="Genomic_DNA"/>
</dbReference>
<accession>U5ECC4</accession>
<reference evidence="1 2" key="1">
    <citation type="journal article" date="2014" name="BMC Genomics">
        <title>Genome based analysis of type-I polyketide synthase and nonribosomal peptide synthetase gene clusters in seven strains of five representative Nocardia species.</title>
        <authorList>
            <person name="Komaki H."/>
            <person name="Ichikawa N."/>
            <person name="Hosoyama A."/>
            <person name="Takahashi-Nakaguchi A."/>
            <person name="Matsuzawa T."/>
            <person name="Suzuki K."/>
            <person name="Fujita N."/>
            <person name="Gonoi T."/>
        </authorList>
    </citation>
    <scope>NUCLEOTIDE SEQUENCE [LARGE SCALE GENOMIC DNA]</scope>
    <source>
        <strain evidence="1 2">NBRC 15531</strain>
    </source>
</reference>
<dbReference type="InterPro" id="IPR008651">
    <property type="entry name" value="Uncharacterised_HicB"/>
</dbReference>
<comment type="caution">
    <text evidence="1">The sequence shown here is derived from an EMBL/GenBank/DDBJ whole genome shotgun (WGS) entry which is preliminary data.</text>
</comment>
<name>U5ECC4_NOCAS</name>
<dbReference type="eggNOG" id="COG4226">
    <property type="taxonomic scope" value="Bacteria"/>
</dbReference>
<protein>
    <recommendedName>
        <fullName evidence="3">HicB family protein</fullName>
    </recommendedName>
</protein>
<dbReference type="Proteomes" id="UP000017048">
    <property type="component" value="Unassembled WGS sequence"/>
</dbReference>
<evidence type="ECO:0008006" key="3">
    <source>
        <dbReference type="Google" id="ProtNLM"/>
    </source>
</evidence>
<dbReference type="OrthoDB" id="5297106at2"/>
<dbReference type="InterPro" id="IPR035069">
    <property type="entry name" value="TTHA1013/TTHA0281-like"/>
</dbReference>